<feature type="region of interest" description="Disordered" evidence="1">
    <location>
        <begin position="276"/>
        <end position="310"/>
    </location>
</feature>
<feature type="region of interest" description="Disordered" evidence="1">
    <location>
        <begin position="70"/>
        <end position="172"/>
    </location>
</feature>
<evidence type="ECO:0000313" key="2">
    <source>
        <dbReference type="Proteomes" id="UP000095281"/>
    </source>
</evidence>
<reference evidence="3" key="1">
    <citation type="submission" date="2016-11" db="UniProtKB">
        <authorList>
            <consortium name="WormBaseParasite"/>
        </authorList>
    </citation>
    <scope>IDENTIFICATION</scope>
</reference>
<protein>
    <submittedName>
        <fullName evidence="3">PHD-type domain-containing protein</fullName>
    </submittedName>
</protein>
<organism evidence="2 3">
    <name type="scientific">Meloidogyne hapla</name>
    <name type="common">Root-knot nematode worm</name>
    <dbReference type="NCBI Taxonomy" id="6305"/>
    <lineage>
        <taxon>Eukaryota</taxon>
        <taxon>Metazoa</taxon>
        <taxon>Ecdysozoa</taxon>
        <taxon>Nematoda</taxon>
        <taxon>Chromadorea</taxon>
        <taxon>Rhabditida</taxon>
        <taxon>Tylenchina</taxon>
        <taxon>Tylenchomorpha</taxon>
        <taxon>Tylenchoidea</taxon>
        <taxon>Meloidogynidae</taxon>
        <taxon>Meloidogyninae</taxon>
        <taxon>Meloidogyne</taxon>
    </lineage>
</organism>
<feature type="compositionally biased region" description="Basic and acidic residues" evidence="1">
    <location>
        <begin position="104"/>
        <end position="113"/>
    </location>
</feature>
<feature type="compositionally biased region" description="Basic and acidic residues" evidence="1">
    <location>
        <begin position="281"/>
        <end position="293"/>
    </location>
</feature>
<feature type="compositionally biased region" description="Basic and acidic residues" evidence="1">
    <location>
        <begin position="121"/>
        <end position="131"/>
    </location>
</feature>
<dbReference type="AlphaFoldDB" id="A0A1I8B8M4"/>
<proteinExistence type="predicted"/>
<keyword evidence="2" id="KW-1185">Reference proteome</keyword>
<dbReference type="Proteomes" id="UP000095281">
    <property type="component" value="Unplaced"/>
</dbReference>
<dbReference type="WBParaSite" id="MhA1_Contig168.frz3.gene34">
    <property type="protein sequence ID" value="MhA1_Contig168.frz3.gene34"/>
    <property type="gene ID" value="MhA1_Contig168.frz3.gene34"/>
</dbReference>
<name>A0A1I8B8M4_MELHA</name>
<feature type="region of interest" description="Disordered" evidence="1">
    <location>
        <begin position="438"/>
        <end position="477"/>
    </location>
</feature>
<evidence type="ECO:0000256" key="1">
    <source>
        <dbReference type="SAM" id="MobiDB-lite"/>
    </source>
</evidence>
<feature type="compositionally biased region" description="Basic and acidic residues" evidence="1">
    <location>
        <begin position="70"/>
        <end position="80"/>
    </location>
</feature>
<feature type="compositionally biased region" description="Basic and acidic residues" evidence="1">
    <location>
        <begin position="444"/>
        <end position="458"/>
    </location>
</feature>
<accession>A0A1I8B8M4</accession>
<evidence type="ECO:0000313" key="3">
    <source>
        <dbReference type="WBParaSite" id="MhA1_Contig168.frz3.gene34"/>
    </source>
</evidence>
<sequence length="627" mass="70514">MTKPKIYDEFEAQKAVNEAIDDTSIEDDSVDQYFEAAIEVLTGKVQARSAASNLNLDLKKLESLLQLARKKLDVQPSKENKHPKKSNESNNEMDRPTSSSSLTEKPKNQEKGKKPGRPQKRKTEEEEIPKKRESKKKKKSDNIEENVTVRKKRRKMTDVLQQEAREQVFGGSNDADSEALALALKVLPPSPVKTRSKTLSSVNSLKALTWNDNPREYSPTTTASSSALVLYTKGGNKKKQDVAFSKNTRAKTNAPSTSNALVPFRPKPTISKKAIPMPSAPHEDVTKSQKHEIVSTTKSGRLNSKPIPTNPRWQEFPTVIEEAIDIILTPHNFRTGKEVDLDKKAQMRSGILDIILFEVTAIKASNDRNLGVTTVRKYSRDVKILLESVLGNDVADEEFFGNLKDKENITLDELKEAINKYKKENIFEKPVETISTKSFKKSKKTDLNKSKSLTEKRPPPIQAKKSKGQQKQRVDPSVDVDAPNIVAALPRKASLPNNNKNIVNKHQQRMPAINWGVTKPPTTTNNLNLNNTTSFDDDCDSSNNKSLMMTTFQNNNPMLLTGANIERKPLKGTKEELKKEIKEGADSTFKKMLTNFDIPIELFRSGYILLSRFFKVEEAELLDDEDE</sequence>